<evidence type="ECO:0000256" key="6">
    <source>
        <dbReference type="ARBA" id="ARBA00015655"/>
    </source>
</evidence>
<dbReference type="Pfam" id="PF21799">
    <property type="entry name" value="MurD-like_N"/>
    <property type="match status" value="1"/>
</dbReference>
<evidence type="ECO:0000256" key="2">
    <source>
        <dbReference type="ARBA" id="ARBA00004496"/>
    </source>
</evidence>
<evidence type="ECO:0000313" key="22">
    <source>
        <dbReference type="Proteomes" id="UP000009875"/>
    </source>
</evidence>
<evidence type="ECO:0000256" key="17">
    <source>
        <dbReference type="HAMAP-Rule" id="MF_00639"/>
    </source>
</evidence>
<comment type="catalytic activity">
    <reaction evidence="16 17 18">
        <text>UDP-N-acetyl-alpha-D-muramoyl-L-alanine + D-glutamate + ATP = UDP-N-acetyl-alpha-D-muramoyl-L-alanyl-D-glutamate + ADP + phosphate + H(+)</text>
        <dbReference type="Rhea" id="RHEA:16429"/>
        <dbReference type="ChEBI" id="CHEBI:15378"/>
        <dbReference type="ChEBI" id="CHEBI:29986"/>
        <dbReference type="ChEBI" id="CHEBI:30616"/>
        <dbReference type="ChEBI" id="CHEBI:43474"/>
        <dbReference type="ChEBI" id="CHEBI:83898"/>
        <dbReference type="ChEBI" id="CHEBI:83900"/>
        <dbReference type="ChEBI" id="CHEBI:456216"/>
        <dbReference type="EC" id="6.3.2.9"/>
    </reaction>
</comment>
<dbReference type="InterPro" id="IPR013221">
    <property type="entry name" value="Mur_ligase_cen"/>
</dbReference>
<dbReference type="NCBIfam" id="TIGR01087">
    <property type="entry name" value="murD"/>
    <property type="match status" value="1"/>
</dbReference>
<evidence type="ECO:0000256" key="10">
    <source>
        <dbReference type="ARBA" id="ARBA00022840"/>
    </source>
</evidence>
<evidence type="ECO:0000256" key="8">
    <source>
        <dbReference type="ARBA" id="ARBA00022598"/>
    </source>
</evidence>
<dbReference type="HOGENOM" id="CLU_032540_0_1_9"/>
<dbReference type="HAMAP" id="MF_00639">
    <property type="entry name" value="MurD"/>
    <property type="match status" value="1"/>
</dbReference>
<feature type="binding site" evidence="17">
    <location>
        <begin position="118"/>
        <end position="124"/>
    </location>
    <ligand>
        <name>ATP</name>
        <dbReference type="ChEBI" id="CHEBI:30616"/>
    </ligand>
</feature>
<feature type="domain" description="Mur ligase central" evidence="20">
    <location>
        <begin position="116"/>
        <end position="297"/>
    </location>
</feature>
<dbReference type="InterPro" id="IPR036615">
    <property type="entry name" value="Mur_ligase_C_dom_sf"/>
</dbReference>
<evidence type="ECO:0000256" key="16">
    <source>
        <dbReference type="ARBA" id="ARBA00047632"/>
    </source>
</evidence>
<evidence type="ECO:0000256" key="18">
    <source>
        <dbReference type="RuleBase" id="RU003664"/>
    </source>
</evidence>
<keyword evidence="22" id="KW-1185">Reference proteome</keyword>
<dbReference type="InterPro" id="IPR005762">
    <property type="entry name" value="MurD"/>
</dbReference>
<dbReference type="InterPro" id="IPR004101">
    <property type="entry name" value="Mur_ligase_C"/>
</dbReference>
<dbReference type="AlphaFoldDB" id="K9ETX7"/>
<dbReference type="STRING" id="883081.HMPREF9698_00110"/>
<keyword evidence="17 18" id="KW-0132">Cell division</keyword>
<dbReference type="Gene3D" id="3.40.1190.10">
    <property type="entry name" value="Mur-like, catalytic domain"/>
    <property type="match status" value="1"/>
</dbReference>
<evidence type="ECO:0000256" key="14">
    <source>
        <dbReference type="ARBA" id="ARBA00030398"/>
    </source>
</evidence>
<dbReference type="eggNOG" id="COG0771">
    <property type="taxonomic scope" value="Bacteria"/>
</dbReference>
<keyword evidence="11 17" id="KW-0133">Cell shape</keyword>
<dbReference type="Gene3D" id="3.40.50.720">
    <property type="entry name" value="NAD(P)-binding Rossmann-like Domain"/>
    <property type="match status" value="1"/>
</dbReference>
<evidence type="ECO:0000259" key="20">
    <source>
        <dbReference type="Pfam" id="PF08245"/>
    </source>
</evidence>
<dbReference type="InterPro" id="IPR036565">
    <property type="entry name" value="Mur-like_cat_sf"/>
</dbReference>
<feature type="domain" description="Mur ligase C-terminal" evidence="19">
    <location>
        <begin position="319"/>
        <end position="432"/>
    </location>
</feature>
<keyword evidence="17 18" id="KW-0131">Cell cycle</keyword>
<dbReference type="GO" id="GO:0008360">
    <property type="term" value="P:regulation of cell shape"/>
    <property type="evidence" value="ECO:0007669"/>
    <property type="project" value="UniProtKB-KW"/>
</dbReference>
<evidence type="ECO:0000256" key="13">
    <source>
        <dbReference type="ARBA" id="ARBA00023316"/>
    </source>
</evidence>
<dbReference type="UniPathway" id="UPA00219"/>
<keyword evidence="10 17" id="KW-0067">ATP-binding</keyword>
<dbReference type="Gene3D" id="3.90.190.20">
    <property type="entry name" value="Mur ligase, C-terminal domain"/>
    <property type="match status" value="1"/>
</dbReference>
<dbReference type="PANTHER" id="PTHR43692:SF1">
    <property type="entry name" value="UDP-N-ACETYLMURAMOYLALANINE--D-GLUTAMATE LIGASE"/>
    <property type="match status" value="1"/>
</dbReference>
<organism evidence="21 22">
    <name type="scientific">Alloiococcus otitis ATCC 51267</name>
    <dbReference type="NCBI Taxonomy" id="883081"/>
    <lineage>
        <taxon>Bacteria</taxon>
        <taxon>Bacillati</taxon>
        <taxon>Bacillota</taxon>
        <taxon>Bacilli</taxon>
        <taxon>Lactobacillales</taxon>
        <taxon>Carnobacteriaceae</taxon>
        <taxon>Alloiococcus</taxon>
    </lineage>
</organism>
<dbReference type="SUPFAM" id="SSF53623">
    <property type="entry name" value="MurD-like peptide ligases, catalytic domain"/>
    <property type="match status" value="1"/>
</dbReference>
<evidence type="ECO:0000256" key="1">
    <source>
        <dbReference type="ARBA" id="ARBA00002734"/>
    </source>
</evidence>
<dbReference type="EC" id="6.3.2.9" evidence="5 17"/>
<dbReference type="GO" id="GO:0009252">
    <property type="term" value="P:peptidoglycan biosynthetic process"/>
    <property type="evidence" value="ECO:0007669"/>
    <property type="project" value="UniProtKB-UniRule"/>
</dbReference>
<dbReference type="SUPFAM" id="SSF51984">
    <property type="entry name" value="MurCD N-terminal domain"/>
    <property type="match status" value="1"/>
</dbReference>
<evidence type="ECO:0000256" key="7">
    <source>
        <dbReference type="ARBA" id="ARBA00022490"/>
    </source>
</evidence>
<dbReference type="OrthoDB" id="9809796at2"/>
<keyword evidence="12 17" id="KW-0573">Peptidoglycan synthesis</keyword>
<dbReference type="Proteomes" id="UP000009875">
    <property type="component" value="Unassembled WGS sequence"/>
</dbReference>
<evidence type="ECO:0000256" key="4">
    <source>
        <dbReference type="ARBA" id="ARBA00010416"/>
    </source>
</evidence>
<comment type="function">
    <text evidence="1 17 18">Cell wall formation. Catalyzes the addition of glutamate to the nucleotide precursor UDP-N-acetylmuramoyl-L-alanine (UMA).</text>
</comment>
<dbReference type="Pfam" id="PF02875">
    <property type="entry name" value="Mur_ligase_C"/>
    <property type="match status" value="1"/>
</dbReference>
<dbReference type="GO" id="GO:0071555">
    <property type="term" value="P:cell wall organization"/>
    <property type="evidence" value="ECO:0007669"/>
    <property type="project" value="UniProtKB-KW"/>
</dbReference>
<evidence type="ECO:0000256" key="5">
    <source>
        <dbReference type="ARBA" id="ARBA00012212"/>
    </source>
</evidence>
<dbReference type="PATRIC" id="fig|883081.3.peg.113"/>
<keyword evidence="8 17" id="KW-0436">Ligase</keyword>
<dbReference type="RefSeq" id="WP_003776256.1">
    <property type="nucleotide sequence ID" value="NZ_JH992957.1"/>
</dbReference>
<evidence type="ECO:0000313" key="21">
    <source>
        <dbReference type="EMBL" id="EKU94382.1"/>
    </source>
</evidence>
<name>K9ETX7_9LACT</name>
<dbReference type="GO" id="GO:0005737">
    <property type="term" value="C:cytoplasm"/>
    <property type="evidence" value="ECO:0007669"/>
    <property type="project" value="UniProtKB-SubCell"/>
</dbReference>
<dbReference type="Pfam" id="PF08245">
    <property type="entry name" value="Mur_ligase_M"/>
    <property type="match status" value="1"/>
</dbReference>
<evidence type="ECO:0000259" key="19">
    <source>
        <dbReference type="Pfam" id="PF02875"/>
    </source>
</evidence>
<accession>K9ETX7</accession>
<evidence type="ECO:0000256" key="15">
    <source>
        <dbReference type="ARBA" id="ARBA00032324"/>
    </source>
</evidence>
<reference evidence="21 22" key="1">
    <citation type="submission" date="2012-09" db="EMBL/GenBank/DDBJ databases">
        <title>The Genome Sequence of Alloiococcus otitis ATCC 51267.</title>
        <authorList>
            <consortium name="The Broad Institute Genome Sequencing Platform"/>
            <person name="Earl A."/>
            <person name="Ward D."/>
            <person name="Feldgarden M."/>
            <person name="Gevers D."/>
            <person name="Huys G."/>
            <person name="Walker B."/>
            <person name="Young S.K."/>
            <person name="Zeng Q."/>
            <person name="Gargeya S."/>
            <person name="Fitzgerald M."/>
            <person name="Haas B."/>
            <person name="Abouelleil A."/>
            <person name="Alvarado L."/>
            <person name="Arachchi H.M."/>
            <person name="Berlin A.M."/>
            <person name="Chapman S.B."/>
            <person name="Goldberg J."/>
            <person name="Griggs A."/>
            <person name="Gujja S."/>
            <person name="Hansen M."/>
            <person name="Howarth C."/>
            <person name="Imamovic A."/>
            <person name="Larimer J."/>
            <person name="McCowen C."/>
            <person name="Montmayeur A."/>
            <person name="Murphy C."/>
            <person name="Neiman D."/>
            <person name="Pearson M."/>
            <person name="Priest M."/>
            <person name="Roberts A."/>
            <person name="Saif S."/>
            <person name="Shea T."/>
            <person name="Sisk P."/>
            <person name="Sykes S."/>
            <person name="Wortman J."/>
            <person name="Nusbaum C."/>
            <person name="Birren B."/>
        </authorList>
    </citation>
    <scope>NUCLEOTIDE SEQUENCE [LARGE SCALE GENOMIC DNA]</scope>
    <source>
        <strain evidence="21 22">ATCC 51267</strain>
    </source>
</reference>
<protein>
    <recommendedName>
        <fullName evidence="6 17">UDP-N-acetylmuramoylalanine--D-glutamate ligase</fullName>
        <ecNumber evidence="5 17">6.3.2.9</ecNumber>
    </recommendedName>
    <alternativeName>
        <fullName evidence="15 17">D-glutamic acid-adding enzyme</fullName>
    </alternativeName>
    <alternativeName>
        <fullName evidence="14 17">UDP-N-acetylmuramoyl-L-alanyl-D-glutamate synthetase</fullName>
    </alternativeName>
</protein>
<proteinExistence type="inferred from homology"/>
<evidence type="ECO:0000256" key="12">
    <source>
        <dbReference type="ARBA" id="ARBA00022984"/>
    </source>
</evidence>
<gene>
    <name evidence="17" type="primary">murD</name>
    <name evidence="21" type="ORF">HMPREF9698_00110</name>
</gene>
<dbReference type="GO" id="GO:0008764">
    <property type="term" value="F:UDP-N-acetylmuramoylalanine-D-glutamate ligase activity"/>
    <property type="evidence" value="ECO:0007669"/>
    <property type="project" value="UniProtKB-UniRule"/>
</dbReference>
<comment type="caution">
    <text evidence="21">The sequence shown here is derived from an EMBL/GenBank/DDBJ whole genome shotgun (WGS) entry which is preliminary data.</text>
</comment>
<evidence type="ECO:0000256" key="11">
    <source>
        <dbReference type="ARBA" id="ARBA00022960"/>
    </source>
</evidence>
<comment type="subcellular location">
    <subcellularLocation>
        <location evidence="2 17 18">Cytoplasm</location>
    </subcellularLocation>
</comment>
<dbReference type="EMBL" id="AGXA01000002">
    <property type="protein sequence ID" value="EKU94382.1"/>
    <property type="molecule type" value="Genomic_DNA"/>
</dbReference>
<dbReference type="SUPFAM" id="SSF53244">
    <property type="entry name" value="MurD-like peptide ligases, peptide-binding domain"/>
    <property type="match status" value="1"/>
</dbReference>
<dbReference type="GO" id="GO:0051301">
    <property type="term" value="P:cell division"/>
    <property type="evidence" value="ECO:0007669"/>
    <property type="project" value="UniProtKB-KW"/>
</dbReference>
<keyword evidence="7 17" id="KW-0963">Cytoplasm</keyword>
<comment type="pathway">
    <text evidence="3 17 18">Cell wall biogenesis; peptidoglycan biosynthesis.</text>
</comment>
<dbReference type="PANTHER" id="PTHR43692">
    <property type="entry name" value="UDP-N-ACETYLMURAMOYLALANINE--D-GLUTAMATE LIGASE"/>
    <property type="match status" value="1"/>
</dbReference>
<keyword evidence="13 17" id="KW-0961">Cell wall biogenesis/degradation</keyword>
<sequence>MVDSVFCNKKVLVLGLAKSGLSAAHLLKKLGAKVIVNDKLALENNTEAQALIEEGFQVITGYHPEDLLDASFDFVVKNPGIPYTNPVVGQAEKLAIPILTEVDVAGSILKAKPIAVTGTNGKTTTVSLIYDILAQDQAESPEPKPVYKLGNIGQPVSDLALEIKAESNLVVELSSFQLQSLTYFTPHIAVITNIYSAHLDYHKSREEYVRAKLRITQAQGPDDYLVYYQGQEELASLVKKYSKAQLVPYTDKGQVDKGAYIKDGYLIYQQEPIMALDQVKVSGSHNFQNILAAVCVAKIKGLSNQTIAQAVNHFKGVAHRSQVVGRYEDRLFVNDSKATNSLATQKALEAYDQDTILLVGGLDRQDDFTKLDHALDKVKGVVCFGQTQGKLAQYFKDRHIEDVELVQTVQEAVEVAYDLSKPGQVILFSPACASWDQYANFEERGQDYVEAIQQLVERLEQRSKYGN</sequence>
<evidence type="ECO:0000256" key="3">
    <source>
        <dbReference type="ARBA" id="ARBA00004752"/>
    </source>
</evidence>
<comment type="similarity">
    <text evidence="4 17">Belongs to the MurCDEF family.</text>
</comment>
<keyword evidence="9 17" id="KW-0547">Nucleotide-binding</keyword>
<evidence type="ECO:0000256" key="9">
    <source>
        <dbReference type="ARBA" id="ARBA00022741"/>
    </source>
</evidence>
<dbReference type="GO" id="GO:0005524">
    <property type="term" value="F:ATP binding"/>
    <property type="evidence" value="ECO:0007669"/>
    <property type="project" value="UniProtKB-UniRule"/>
</dbReference>